<dbReference type="Proteomes" id="UP000053097">
    <property type="component" value="Unassembled WGS sequence"/>
</dbReference>
<accession>A0A026X309</accession>
<gene>
    <name evidence="1" type="ORF">X777_07475</name>
</gene>
<dbReference type="EMBL" id="KK107019">
    <property type="protein sequence ID" value="EZA62660.1"/>
    <property type="molecule type" value="Genomic_DNA"/>
</dbReference>
<organism evidence="1 2">
    <name type="scientific">Ooceraea biroi</name>
    <name type="common">Clonal raider ant</name>
    <name type="synonym">Cerapachys biroi</name>
    <dbReference type="NCBI Taxonomy" id="2015173"/>
    <lineage>
        <taxon>Eukaryota</taxon>
        <taxon>Metazoa</taxon>
        <taxon>Ecdysozoa</taxon>
        <taxon>Arthropoda</taxon>
        <taxon>Hexapoda</taxon>
        <taxon>Insecta</taxon>
        <taxon>Pterygota</taxon>
        <taxon>Neoptera</taxon>
        <taxon>Endopterygota</taxon>
        <taxon>Hymenoptera</taxon>
        <taxon>Apocrita</taxon>
        <taxon>Aculeata</taxon>
        <taxon>Formicoidea</taxon>
        <taxon>Formicidae</taxon>
        <taxon>Dorylinae</taxon>
        <taxon>Ooceraea</taxon>
    </lineage>
</organism>
<proteinExistence type="predicted"/>
<evidence type="ECO:0000313" key="1">
    <source>
        <dbReference type="EMBL" id="EZA62660.1"/>
    </source>
</evidence>
<protein>
    <submittedName>
        <fullName evidence="1">Uncharacterized protein</fullName>
    </submittedName>
</protein>
<reference evidence="1 2" key="1">
    <citation type="journal article" date="2014" name="Curr. Biol.">
        <title>The genome of the clonal raider ant Cerapachys biroi.</title>
        <authorList>
            <person name="Oxley P.R."/>
            <person name="Ji L."/>
            <person name="Fetter-Pruneda I."/>
            <person name="McKenzie S.K."/>
            <person name="Li C."/>
            <person name="Hu H."/>
            <person name="Zhang G."/>
            <person name="Kronauer D.J."/>
        </authorList>
    </citation>
    <scope>NUCLEOTIDE SEQUENCE [LARGE SCALE GENOMIC DNA]</scope>
</reference>
<sequence>MESQKRNIRGPRCFPRFSLDAIGSLRGNIAISISAALAKGVTVASQAQEQPGDRSILADLFIFHSVDPVILLF</sequence>
<name>A0A026X309_OOCBI</name>
<dbReference type="AlphaFoldDB" id="A0A026X309"/>
<keyword evidence="2" id="KW-1185">Reference proteome</keyword>
<evidence type="ECO:0000313" key="2">
    <source>
        <dbReference type="Proteomes" id="UP000053097"/>
    </source>
</evidence>